<comment type="caution">
    <text evidence="1">The sequence shown here is derived from an EMBL/GenBank/DDBJ whole genome shotgun (WGS) entry which is preliminary data.</text>
</comment>
<organism evidence="1 2">
    <name type="scientific">Micromonospora gifhornensis</name>
    <dbReference type="NCBI Taxonomy" id="84594"/>
    <lineage>
        <taxon>Bacteria</taxon>
        <taxon>Bacillati</taxon>
        <taxon>Actinomycetota</taxon>
        <taxon>Actinomycetes</taxon>
        <taxon>Micromonosporales</taxon>
        <taxon>Micromonosporaceae</taxon>
        <taxon>Micromonospora</taxon>
    </lineage>
</organism>
<evidence type="ECO:0000313" key="2">
    <source>
        <dbReference type="Proteomes" id="UP000647860"/>
    </source>
</evidence>
<evidence type="ECO:0000313" key="1">
    <source>
        <dbReference type="EMBL" id="GIJ17678.1"/>
    </source>
</evidence>
<dbReference type="EMBL" id="BOPA01000032">
    <property type="protein sequence ID" value="GIJ17678.1"/>
    <property type="molecule type" value="Genomic_DNA"/>
</dbReference>
<proteinExistence type="predicted"/>
<reference evidence="1 2" key="1">
    <citation type="submission" date="2021-01" db="EMBL/GenBank/DDBJ databases">
        <title>Whole genome shotgun sequence of Verrucosispora gifhornensis NBRC 16317.</title>
        <authorList>
            <person name="Komaki H."/>
            <person name="Tamura T."/>
        </authorList>
    </citation>
    <scope>NUCLEOTIDE SEQUENCE [LARGE SCALE GENOMIC DNA]</scope>
    <source>
        <strain evidence="1 2">NBRC 16317</strain>
    </source>
</reference>
<protein>
    <submittedName>
        <fullName evidence="1">Uncharacterized protein</fullName>
    </submittedName>
</protein>
<dbReference type="Proteomes" id="UP000647860">
    <property type="component" value="Unassembled WGS sequence"/>
</dbReference>
<keyword evidence="2" id="KW-1185">Reference proteome</keyword>
<gene>
    <name evidence="1" type="ORF">Vgi01_43620</name>
</gene>
<sequence>MGSVRISTSIANAIAAISAATSKKPTPVLLNEMSRGGIIPDPHDRLARADARWPCRTNGRVTRVTPDQTLPSVMTFGSGRW</sequence>
<accession>A0ABQ4IIF1</accession>
<name>A0ABQ4IIF1_9ACTN</name>